<dbReference type="RefSeq" id="WP_066064160.1">
    <property type="nucleotide sequence ID" value="NZ_CP013015.1"/>
</dbReference>
<dbReference type="GO" id="GO:0006412">
    <property type="term" value="P:translation"/>
    <property type="evidence" value="ECO:0007669"/>
    <property type="project" value="UniProtKB-UniRule"/>
</dbReference>
<evidence type="ECO:0000256" key="6">
    <source>
        <dbReference type="ARBA" id="ARBA00023274"/>
    </source>
</evidence>
<keyword evidence="6 8" id="KW-0687">Ribonucleoprotein</keyword>
<dbReference type="GO" id="GO:0015935">
    <property type="term" value="C:small ribosomal subunit"/>
    <property type="evidence" value="ECO:0007669"/>
    <property type="project" value="TreeGrafter"/>
</dbReference>
<dbReference type="GO" id="GO:0070181">
    <property type="term" value="F:small ribosomal subunit rRNA binding"/>
    <property type="evidence" value="ECO:0007669"/>
    <property type="project" value="TreeGrafter"/>
</dbReference>
<dbReference type="GO" id="GO:0003735">
    <property type="term" value="F:structural constituent of ribosome"/>
    <property type="evidence" value="ECO:0007669"/>
    <property type="project" value="InterPro"/>
</dbReference>
<dbReference type="EMBL" id="CP013015">
    <property type="protein sequence ID" value="AMM41573.1"/>
    <property type="molecule type" value="Genomic_DNA"/>
</dbReference>
<dbReference type="InterPro" id="IPR002583">
    <property type="entry name" value="Ribosomal_bS20"/>
</dbReference>
<dbReference type="HAMAP" id="MF_00500">
    <property type="entry name" value="Ribosomal_bS20"/>
    <property type="match status" value="1"/>
</dbReference>
<proteinExistence type="inferred from homology"/>
<comment type="similarity">
    <text evidence="2 8">Belongs to the bacterial ribosomal protein bS20 family.</text>
</comment>
<dbReference type="Gene3D" id="1.20.58.110">
    <property type="entry name" value="Ribosomal protein S20"/>
    <property type="match status" value="1"/>
</dbReference>
<keyword evidence="5 8" id="KW-0689">Ribosomal protein</keyword>
<dbReference type="GO" id="GO:0005829">
    <property type="term" value="C:cytosol"/>
    <property type="evidence" value="ECO:0007669"/>
    <property type="project" value="TreeGrafter"/>
</dbReference>
<dbReference type="InterPro" id="IPR036510">
    <property type="entry name" value="Ribosomal_bS20_sf"/>
</dbReference>
<evidence type="ECO:0000256" key="8">
    <source>
        <dbReference type="HAMAP-Rule" id="MF_00500"/>
    </source>
</evidence>
<dbReference type="Pfam" id="PF01649">
    <property type="entry name" value="Ribosomal_S20p"/>
    <property type="match status" value="1"/>
</dbReference>
<evidence type="ECO:0000256" key="2">
    <source>
        <dbReference type="ARBA" id="ARBA00007634"/>
    </source>
</evidence>
<organism evidence="10">
    <name type="scientific">Desulfofervidus auxilii</name>
    <dbReference type="NCBI Taxonomy" id="1621989"/>
    <lineage>
        <taxon>Bacteria</taxon>
        <taxon>Pseudomonadati</taxon>
        <taxon>Thermodesulfobacteriota</taxon>
        <taxon>Candidatus Desulfofervidia</taxon>
        <taxon>Candidatus Desulfofervidales</taxon>
        <taxon>Candidatus Desulfofervidaceae</taxon>
        <taxon>Candidatus Desulfofervidus</taxon>
    </lineage>
</organism>
<evidence type="ECO:0000313" key="10">
    <source>
        <dbReference type="EMBL" id="HEC68246.1"/>
    </source>
</evidence>
<dbReference type="AlphaFoldDB" id="A0A7C1VXC6"/>
<reference evidence="10" key="2">
    <citation type="journal article" date="2020" name="mSystems">
        <title>Genome- and Community-Level Interaction Insights into Carbon Utilization and Element Cycling Functions of Hydrothermarchaeota in Hydrothermal Sediment.</title>
        <authorList>
            <person name="Zhou Z."/>
            <person name="Liu Y."/>
            <person name="Xu W."/>
            <person name="Pan J."/>
            <person name="Luo Z.H."/>
            <person name="Li M."/>
        </authorList>
    </citation>
    <scope>NUCLEOTIDE SEQUENCE [LARGE SCALE GENOMIC DNA]</scope>
    <source>
        <strain evidence="10">HyVt-389</strain>
    </source>
</reference>
<dbReference type="KEGG" id="daw:HS1_001779"/>
<name>A0A7C1VXC6_DESA2</name>
<dbReference type="Proteomes" id="UP000070560">
    <property type="component" value="Chromosome"/>
</dbReference>
<dbReference type="EMBL" id="DRIH01000193">
    <property type="protein sequence ID" value="HEC68246.1"/>
    <property type="molecule type" value="Genomic_DNA"/>
</dbReference>
<evidence type="ECO:0000256" key="5">
    <source>
        <dbReference type="ARBA" id="ARBA00022980"/>
    </source>
</evidence>
<dbReference type="FunFam" id="1.20.58.110:FF:000001">
    <property type="entry name" value="30S ribosomal protein S20"/>
    <property type="match status" value="1"/>
</dbReference>
<dbReference type="Proteomes" id="UP000885738">
    <property type="component" value="Unassembled WGS sequence"/>
</dbReference>
<dbReference type="PANTHER" id="PTHR33398:SF1">
    <property type="entry name" value="SMALL RIBOSOMAL SUBUNIT PROTEIN BS20C"/>
    <property type="match status" value="1"/>
</dbReference>
<gene>
    <name evidence="8" type="primary">rpsT</name>
    <name evidence="10" type="ORF">ENI35_05520</name>
    <name evidence="9" type="ORF">HS1_001779</name>
</gene>
<comment type="function">
    <text evidence="1 8">Binds directly to 16S ribosomal RNA.</text>
</comment>
<evidence type="ECO:0000313" key="11">
    <source>
        <dbReference type="Proteomes" id="UP000070560"/>
    </source>
</evidence>
<evidence type="ECO:0000256" key="7">
    <source>
        <dbReference type="ARBA" id="ARBA00035136"/>
    </source>
</evidence>
<dbReference type="SUPFAM" id="SSF46992">
    <property type="entry name" value="Ribosomal protein S20"/>
    <property type="match status" value="1"/>
</dbReference>
<evidence type="ECO:0000256" key="4">
    <source>
        <dbReference type="ARBA" id="ARBA00022884"/>
    </source>
</evidence>
<evidence type="ECO:0000313" key="9">
    <source>
        <dbReference type="EMBL" id="AMM41573.1"/>
    </source>
</evidence>
<protein>
    <recommendedName>
        <fullName evidence="7 8">Small ribosomal subunit protein bS20</fullName>
    </recommendedName>
</protein>
<reference evidence="9 11" key="1">
    <citation type="submission" date="2015-10" db="EMBL/GenBank/DDBJ databases">
        <title>Candidatus Desulfofervidus auxilii, a hydrogenotrophic sulfate-reducing bacterium involved in the thermophilic anaerobic oxidation of methane.</title>
        <authorList>
            <person name="Krukenberg V."/>
            <person name="Richter M."/>
            <person name="Wegener G."/>
        </authorList>
    </citation>
    <scope>NUCLEOTIDE SEQUENCE [LARGE SCALE GENOMIC DNA]</scope>
    <source>
        <strain evidence="9 11">HS1</strain>
    </source>
</reference>
<keyword evidence="3 8" id="KW-0699">rRNA-binding</keyword>
<accession>A0A7C1VXC6</accession>
<dbReference type="OrthoDB" id="9807974at2"/>
<evidence type="ECO:0000256" key="1">
    <source>
        <dbReference type="ARBA" id="ARBA00003134"/>
    </source>
</evidence>
<sequence length="94" mass="10872">MAYHKSAIKRIRQTEKRTKRNRFYKTRVKNVIKEVRLAITSKAVEEAEKALQKAIPIISKAASKGVLHKRNAARKISRLTKQVNLLKQGYQNTQ</sequence>
<evidence type="ECO:0000256" key="3">
    <source>
        <dbReference type="ARBA" id="ARBA00022730"/>
    </source>
</evidence>
<dbReference type="NCBIfam" id="TIGR00029">
    <property type="entry name" value="S20"/>
    <property type="match status" value="1"/>
</dbReference>
<dbReference type="PANTHER" id="PTHR33398">
    <property type="entry name" value="30S RIBOSOMAL PROTEIN S20"/>
    <property type="match status" value="1"/>
</dbReference>
<keyword evidence="11" id="KW-1185">Reference proteome</keyword>
<keyword evidence="4 8" id="KW-0694">RNA-binding</keyword>